<evidence type="ECO:0000313" key="8">
    <source>
        <dbReference type="Proteomes" id="UP000286862"/>
    </source>
</evidence>
<comment type="caution">
    <text evidence="7">The sequence shown here is derived from an EMBL/GenBank/DDBJ whole genome shotgun (WGS) entry which is preliminary data.</text>
</comment>
<feature type="domain" description="N-end aminoacyl transferase N-terminal" evidence="5">
    <location>
        <begin position="31"/>
        <end position="100"/>
    </location>
</feature>
<keyword evidence="3 4" id="KW-0012">Acyltransferase</keyword>
<dbReference type="InterPro" id="IPR007472">
    <property type="entry name" value="N-end_Aminoacyl_Trfase_C"/>
</dbReference>
<dbReference type="GO" id="GO:0071596">
    <property type="term" value="P:ubiquitin-dependent protein catabolic process via the N-end rule pathway"/>
    <property type="evidence" value="ECO:0007669"/>
    <property type="project" value="InterPro"/>
</dbReference>
<comment type="catalytic activity">
    <reaction evidence="4">
        <text>N-terminal L-aspartyl-[protein] + L-leucyl-tRNA(Leu) = N-terminal L-leucyl-L-aspartyl-[protein] + tRNA(Leu) + H(+)</text>
        <dbReference type="Rhea" id="RHEA:50420"/>
        <dbReference type="Rhea" id="RHEA-COMP:9613"/>
        <dbReference type="Rhea" id="RHEA-COMP:9622"/>
        <dbReference type="Rhea" id="RHEA-COMP:12669"/>
        <dbReference type="Rhea" id="RHEA-COMP:12674"/>
        <dbReference type="ChEBI" id="CHEBI:15378"/>
        <dbReference type="ChEBI" id="CHEBI:64720"/>
        <dbReference type="ChEBI" id="CHEBI:78442"/>
        <dbReference type="ChEBI" id="CHEBI:78494"/>
        <dbReference type="ChEBI" id="CHEBI:133042"/>
        <dbReference type="EC" id="2.3.2.29"/>
    </reaction>
</comment>
<dbReference type="EMBL" id="MTKQ01000002">
    <property type="protein sequence ID" value="RWX49422.1"/>
    <property type="molecule type" value="Genomic_DNA"/>
</dbReference>
<feature type="domain" description="N-end rule aminoacyl transferase C-terminal" evidence="6">
    <location>
        <begin position="120"/>
        <end position="239"/>
    </location>
</feature>
<dbReference type="GO" id="GO:0008914">
    <property type="term" value="F:leucyl-tRNA--protein transferase activity"/>
    <property type="evidence" value="ECO:0007669"/>
    <property type="project" value="UniProtKB-UniRule"/>
</dbReference>
<dbReference type="PANTHER" id="PTHR21367:SF1">
    <property type="entry name" value="ARGINYL-TRNA--PROTEIN TRANSFERASE 1"/>
    <property type="match status" value="1"/>
</dbReference>
<dbReference type="InterPro" id="IPR007471">
    <property type="entry name" value="N-end_Aminoacyl_Trfase_N"/>
</dbReference>
<comment type="similarity">
    <text evidence="4">Belongs to the R-transferase family. Bpt subfamily.</text>
</comment>
<dbReference type="InterPro" id="IPR016181">
    <property type="entry name" value="Acyl_CoA_acyltransferase"/>
</dbReference>
<dbReference type="GO" id="GO:0004057">
    <property type="term" value="F:arginyl-tRNA--protein transferase activity"/>
    <property type="evidence" value="ECO:0007669"/>
    <property type="project" value="InterPro"/>
</dbReference>
<evidence type="ECO:0000259" key="5">
    <source>
        <dbReference type="Pfam" id="PF04376"/>
    </source>
</evidence>
<gene>
    <name evidence="4" type="primary">bpt</name>
    <name evidence="7" type="ORF">VT99_10025</name>
</gene>
<dbReference type="InterPro" id="IPR030700">
    <property type="entry name" value="N-end_Aminoacyl_Trfase"/>
</dbReference>
<dbReference type="EC" id="2.3.2.29" evidence="4"/>
<evidence type="ECO:0000256" key="2">
    <source>
        <dbReference type="ARBA" id="ARBA00022679"/>
    </source>
</evidence>
<evidence type="ECO:0000256" key="4">
    <source>
        <dbReference type="HAMAP-Rule" id="MF_00689"/>
    </source>
</evidence>
<dbReference type="PIRSF" id="PIRSF037208">
    <property type="entry name" value="ATE_pro_prd"/>
    <property type="match status" value="1"/>
</dbReference>
<accession>A0A3S3R3Q9</accession>
<dbReference type="Pfam" id="PF04376">
    <property type="entry name" value="ATE_N"/>
    <property type="match status" value="1"/>
</dbReference>
<dbReference type="HAMAP" id="MF_00689">
    <property type="entry name" value="Bpt"/>
    <property type="match status" value="1"/>
</dbReference>
<dbReference type="Pfam" id="PF04377">
    <property type="entry name" value="ATE_C"/>
    <property type="match status" value="1"/>
</dbReference>
<dbReference type="Proteomes" id="UP000286862">
    <property type="component" value="Unassembled WGS sequence"/>
</dbReference>
<evidence type="ECO:0000259" key="6">
    <source>
        <dbReference type="Pfam" id="PF04377"/>
    </source>
</evidence>
<sequence>MHEVMAVDELNKQNEDGIRNSLEQYFVDITSECPYGVPQHAVYHQAFFGSLPDSAMDFFFRNGYRRNGNCMYSMRCPGCQECIPIRLKPEDFFRNRNQKRVWAKNRDVSVGLAPLTMSAENLALLDRFLHNRFPDGRANAESYYSGFFITSMTKCFEIRYRVADQLLGVAIVDCSDDWLNAVYFYFDPDQGDRSPGTLNILYLIEFCQRHGISYLYLGYWINKVKGMQYKTAFKPHELFIDDEWKSVPK</sequence>
<reference evidence="7 8" key="1">
    <citation type="submission" date="2017-01" db="EMBL/GenBank/DDBJ databases">
        <title>The cable genome- insights into the physiology and evolution of filamentous bacteria capable of sulfide oxidation via long distance electron transfer.</title>
        <authorList>
            <person name="Schreiber L."/>
            <person name="Bjerg J.T."/>
            <person name="Boggild A."/>
            <person name="Van De Vossenberg J."/>
            <person name="Meysman F."/>
            <person name="Nielsen L.P."/>
            <person name="Schramm A."/>
            <person name="Kjeldsen K.U."/>
        </authorList>
    </citation>
    <scope>NUCLEOTIDE SEQUENCE [LARGE SCALE GENOMIC DNA]</scope>
    <source>
        <strain evidence="7">A2</strain>
    </source>
</reference>
<organism evidence="7 8">
    <name type="scientific">Candidatus Electrothrix marina</name>
    <dbReference type="NCBI Taxonomy" id="1859130"/>
    <lineage>
        <taxon>Bacteria</taxon>
        <taxon>Pseudomonadati</taxon>
        <taxon>Thermodesulfobacteriota</taxon>
        <taxon>Desulfobulbia</taxon>
        <taxon>Desulfobulbales</taxon>
        <taxon>Desulfobulbaceae</taxon>
        <taxon>Candidatus Electrothrix</taxon>
    </lineage>
</organism>
<keyword evidence="2 4" id="KW-0808">Transferase</keyword>
<comment type="function">
    <text evidence="4">Functions in the N-end rule pathway of protein degradation where it conjugates Leu from its aminoacyl-tRNA to the N-termini of proteins containing an N-terminal aspartate or glutamate.</text>
</comment>
<dbReference type="GO" id="GO:0005737">
    <property type="term" value="C:cytoplasm"/>
    <property type="evidence" value="ECO:0007669"/>
    <property type="project" value="UniProtKB-SubCell"/>
</dbReference>
<evidence type="ECO:0000256" key="3">
    <source>
        <dbReference type="ARBA" id="ARBA00023315"/>
    </source>
</evidence>
<dbReference type="SUPFAM" id="SSF55729">
    <property type="entry name" value="Acyl-CoA N-acyltransferases (Nat)"/>
    <property type="match status" value="1"/>
</dbReference>
<name>A0A3S3R3Q9_9BACT</name>
<dbReference type="InterPro" id="IPR017138">
    <property type="entry name" value="Asp_Glu_LeuTrfase"/>
</dbReference>
<dbReference type="PANTHER" id="PTHR21367">
    <property type="entry name" value="ARGININE-TRNA-PROTEIN TRANSFERASE 1"/>
    <property type="match status" value="1"/>
</dbReference>
<proteinExistence type="inferred from homology"/>
<keyword evidence="1 4" id="KW-0963">Cytoplasm</keyword>
<dbReference type="AlphaFoldDB" id="A0A3S3R3Q9"/>
<comment type="subcellular location">
    <subcellularLocation>
        <location evidence="4">Cytoplasm</location>
    </subcellularLocation>
</comment>
<protein>
    <recommendedName>
        <fullName evidence="4">Aspartate/glutamate leucyltransferase</fullName>
        <ecNumber evidence="4">2.3.2.29</ecNumber>
    </recommendedName>
</protein>
<evidence type="ECO:0000313" key="7">
    <source>
        <dbReference type="EMBL" id="RWX49422.1"/>
    </source>
</evidence>
<comment type="catalytic activity">
    <reaction evidence="4">
        <text>N-terminal L-glutamyl-[protein] + L-leucyl-tRNA(Leu) = N-terminal L-leucyl-L-glutamyl-[protein] + tRNA(Leu) + H(+)</text>
        <dbReference type="Rhea" id="RHEA:50412"/>
        <dbReference type="Rhea" id="RHEA-COMP:9613"/>
        <dbReference type="Rhea" id="RHEA-COMP:9622"/>
        <dbReference type="Rhea" id="RHEA-COMP:12664"/>
        <dbReference type="Rhea" id="RHEA-COMP:12668"/>
        <dbReference type="ChEBI" id="CHEBI:15378"/>
        <dbReference type="ChEBI" id="CHEBI:64721"/>
        <dbReference type="ChEBI" id="CHEBI:78442"/>
        <dbReference type="ChEBI" id="CHEBI:78494"/>
        <dbReference type="ChEBI" id="CHEBI:133041"/>
        <dbReference type="EC" id="2.3.2.29"/>
    </reaction>
</comment>
<evidence type="ECO:0000256" key="1">
    <source>
        <dbReference type="ARBA" id="ARBA00022490"/>
    </source>
</evidence>
<dbReference type="NCBIfam" id="NF002346">
    <property type="entry name" value="PRK01305.2-3"/>
    <property type="match status" value="1"/>
</dbReference>